<dbReference type="Pfam" id="PF14870">
    <property type="entry name" value="PSII_BNR"/>
    <property type="match status" value="1"/>
</dbReference>
<evidence type="ECO:0000259" key="3">
    <source>
        <dbReference type="Pfam" id="PF14870"/>
    </source>
</evidence>
<keyword evidence="1" id="KW-0602">Photosynthesis</keyword>
<dbReference type="PANTHER" id="PTHR47199:SF2">
    <property type="entry name" value="PHOTOSYSTEM II STABILITY_ASSEMBLY FACTOR HCF136, CHLOROPLASTIC"/>
    <property type="match status" value="1"/>
</dbReference>
<dbReference type="EMBL" id="QYUK01000011">
    <property type="protein sequence ID" value="RJF86380.1"/>
    <property type="molecule type" value="Genomic_DNA"/>
</dbReference>
<dbReference type="Proteomes" id="UP000284605">
    <property type="component" value="Unassembled WGS sequence"/>
</dbReference>
<protein>
    <recommendedName>
        <fullName evidence="3">Photosynthesis system II assembly factor Ycf48/Hcf136-like domain-containing protein</fullName>
    </recommendedName>
</protein>
<dbReference type="AlphaFoldDB" id="A0A418W8N9"/>
<dbReference type="RefSeq" id="WP_119777018.1">
    <property type="nucleotide sequence ID" value="NZ_QYUK01000011.1"/>
</dbReference>
<proteinExistence type="predicted"/>
<evidence type="ECO:0000256" key="1">
    <source>
        <dbReference type="ARBA" id="ARBA00022531"/>
    </source>
</evidence>
<evidence type="ECO:0000313" key="4">
    <source>
        <dbReference type="EMBL" id="RJF86380.1"/>
    </source>
</evidence>
<feature type="domain" description="Photosynthesis system II assembly factor Ycf48/Hcf136-like" evidence="3">
    <location>
        <begin position="130"/>
        <end position="206"/>
    </location>
</feature>
<name>A0A418W8N9_9PROT</name>
<dbReference type="OrthoDB" id="9764804at2"/>
<gene>
    <name evidence="4" type="ORF">D3874_04525</name>
</gene>
<dbReference type="GO" id="GO:0015979">
    <property type="term" value="P:photosynthesis"/>
    <property type="evidence" value="ECO:0007669"/>
    <property type="project" value="UniProtKB-KW"/>
</dbReference>
<evidence type="ECO:0000256" key="2">
    <source>
        <dbReference type="ARBA" id="ARBA00023276"/>
    </source>
</evidence>
<dbReference type="PANTHER" id="PTHR47199">
    <property type="entry name" value="PHOTOSYSTEM II STABILITY/ASSEMBLY FACTOR HCF136, CHLOROPLASTIC"/>
    <property type="match status" value="1"/>
</dbReference>
<comment type="caution">
    <text evidence="4">The sequence shown here is derived from an EMBL/GenBank/DDBJ whole genome shotgun (WGS) entry which is preliminary data.</text>
</comment>
<evidence type="ECO:0000313" key="5">
    <source>
        <dbReference type="Proteomes" id="UP000284605"/>
    </source>
</evidence>
<dbReference type="Gene3D" id="2.130.10.10">
    <property type="entry name" value="YVTN repeat-like/Quinoprotein amine dehydrogenase"/>
    <property type="match status" value="1"/>
</dbReference>
<dbReference type="GO" id="GO:0009523">
    <property type="term" value="C:photosystem II"/>
    <property type="evidence" value="ECO:0007669"/>
    <property type="project" value="UniProtKB-KW"/>
</dbReference>
<sequence length="345" mass="35155">MRGGNQPFILSRRAFCGAAIVAGGLLAGRVSDAASPALREFPDDLFGIAAFDAGHLVAVGYHGTVKVSSDAGGTWTRIDFGSPELLRRVAALDGGTAFTVGHQGSIFGSADYGRSWTSLFSEPGLYLRALAFTSPAAGWAVGHEGTILRTVDGGANWRRQKIADYKGRDLPRLSGIAAFGPDHAIVVGEFGVVAETVDGGANWRLLSYRQCPTLTDIAVARGEGLAVGLNGTLLRLVPGSVTSVDTGMTRHLLAASIAPDGRTLVAGQGAIFDWKAGGLKPAAVSGGFDMAHSWIGGVLGLPGGAAIGVGEHGAILRAAGADAPFVLAGTTTVTASANSHEEAAP</sequence>
<accession>A0A418W8N9</accession>
<keyword evidence="2" id="KW-0604">Photosystem II</keyword>
<organism evidence="4 5">
    <name type="scientific">Oleomonas cavernae</name>
    <dbReference type="NCBI Taxonomy" id="2320859"/>
    <lineage>
        <taxon>Bacteria</taxon>
        <taxon>Pseudomonadati</taxon>
        <taxon>Pseudomonadota</taxon>
        <taxon>Alphaproteobacteria</taxon>
        <taxon>Acetobacterales</taxon>
        <taxon>Acetobacteraceae</taxon>
        <taxon>Oleomonas</taxon>
    </lineage>
</organism>
<dbReference type="InterPro" id="IPR028203">
    <property type="entry name" value="PSII_CF48-like_dom"/>
</dbReference>
<reference evidence="4 5" key="1">
    <citation type="submission" date="2018-09" db="EMBL/GenBank/DDBJ databases">
        <authorList>
            <person name="Zhu H."/>
        </authorList>
    </citation>
    <scope>NUCLEOTIDE SEQUENCE [LARGE SCALE GENOMIC DNA]</scope>
    <source>
        <strain evidence="4 5">K1W22B-8</strain>
    </source>
</reference>
<keyword evidence="5" id="KW-1185">Reference proteome</keyword>
<dbReference type="SUPFAM" id="SSF110296">
    <property type="entry name" value="Oligoxyloglucan reducing end-specific cellobiohydrolase"/>
    <property type="match status" value="1"/>
</dbReference>
<dbReference type="InterPro" id="IPR015943">
    <property type="entry name" value="WD40/YVTN_repeat-like_dom_sf"/>
</dbReference>